<comment type="caution">
    <text evidence="2">The sequence shown here is derived from an EMBL/GenBank/DDBJ whole genome shotgun (WGS) entry which is preliminary data.</text>
</comment>
<keyword evidence="2" id="KW-0808">Transferase</keyword>
<dbReference type="InterPro" id="IPR028098">
    <property type="entry name" value="Glyco_trans_4-like_N"/>
</dbReference>
<accession>A0A538TVV3</accession>
<protein>
    <submittedName>
        <fullName evidence="2">Glycosyltransferase family 4 protein</fullName>
    </submittedName>
</protein>
<dbReference type="GO" id="GO:0016740">
    <property type="term" value="F:transferase activity"/>
    <property type="evidence" value="ECO:0007669"/>
    <property type="project" value="UniProtKB-KW"/>
</dbReference>
<evidence type="ECO:0000259" key="1">
    <source>
        <dbReference type="Pfam" id="PF13579"/>
    </source>
</evidence>
<proteinExistence type="predicted"/>
<dbReference type="Pfam" id="PF13579">
    <property type="entry name" value="Glyco_trans_4_4"/>
    <property type="match status" value="1"/>
</dbReference>
<feature type="domain" description="Glycosyltransferase subfamily 4-like N-terminal" evidence="1">
    <location>
        <begin position="66"/>
        <end position="197"/>
    </location>
</feature>
<evidence type="ECO:0000313" key="2">
    <source>
        <dbReference type="EMBL" id="TMQ67763.1"/>
    </source>
</evidence>
<dbReference type="AlphaFoldDB" id="A0A538TVV3"/>
<evidence type="ECO:0000313" key="3">
    <source>
        <dbReference type="Proteomes" id="UP000316609"/>
    </source>
</evidence>
<feature type="non-terminal residue" evidence="2">
    <location>
        <position position="198"/>
    </location>
</feature>
<sequence>MCFIPRQRSRRPAGFFSTSPPSVWKRGFGAPSSGCGVMALPDRTEAGASPRPTVTVLRIIARLNVGGPAIHTALLTARLDDQGFRSLLVTGTPGQHEGDMSYLARQLGVEPRVIPELGRDLSWRDDLVAFGKLVRLMRELRPQIVHTHTAKAGAIGRLAALVAGVPIRVHTFHGHVFRGYFSPLKSQVFLWIERLLGR</sequence>
<reference evidence="2 3" key="1">
    <citation type="journal article" date="2019" name="Nat. Microbiol.">
        <title>Mediterranean grassland soil C-N compound turnover is dependent on rainfall and depth, and is mediated by genomically divergent microorganisms.</title>
        <authorList>
            <person name="Diamond S."/>
            <person name="Andeer P.F."/>
            <person name="Li Z."/>
            <person name="Crits-Christoph A."/>
            <person name="Burstein D."/>
            <person name="Anantharaman K."/>
            <person name="Lane K.R."/>
            <person name="Thomas B.C."/>
            <person name="Pan C."/>
            <person name="Northen T.R."/>
            <person name="Banfield J.F."/>
        </authorList>
    </citation>
    <scope>NUCLEOTIDE SEQUENCE [LARGE SCALE GENOMIC DNA]</scope>
    <source>
        <strain evidence="2">WS_8</strain>
    </source>
</reference>
<organism evidence="2 3">
    <name type="scientific">Eiseniibacteriota bacterium</name>
    <dbReference type="NCBI Taxonomy" id="2212470"/>
    <lineage>
        <taxon>Bacteria</taxon>
        <taxon>Candidatus Eiseniibacteriota</taxon>
    </lineage>
</organism>
<name>A0A538TVV3_UNCEI</name>
<dbReference type="EMBL" id="VBOY01000031">
    <property type="protein sequence ID" value="TMQ67763.1"/>
    <property type="molecule type" value="Genomic_DNA"/>
</dbReference>
<dbReference type="Gene3D" id="3.40.50.2000">
    <property type="entry name" value="Glycogen Phosphorylase B"/>
    <property type="match status" value="1"/>
</dbReference>
<dbReference type="SUPFAM" id="SSF53756">
    <property type="entry name" value="UDP-Glycosyltransferase/glycogen phosphorylase"/>
    <property type="match status" value="1"/>
</dbReference>
<gene>
    <name evidence="2" type="ORF">E6K78_03810</name>
</gene>
<dbReference type="Proteomes" id="UP000316609">
    <property type="component" value="Unassembled WGS sequence"/>
</dbReference>